<proteinExistence type="predicted"/>
<keyword evidence="3" id="KW-1185">Reference proteome</keyword>
<dbReference type="AlphaFoldDB" id="A0ABD0KFG8"/>
<evidence type="ECO:0000313" key="3">
    <source>
        <dbReference type="Proteomes" id="UP001519460"/>
    </source>
</evidence>
<feature type="region of interest" description="Disordered" evidence="1">
    <location>
        <begin position="52"/>
        <end position="71"/>
    </location>
</feature>
<dbReference type="EMBL" id="JACVVK020000187">
    <property type="protein sequence ID" value="KAK7485880.1"/>
    <property type="molecule type" value="Genomic_DNA"/>
</dbReference>
<comment type="caution">
    <text evidence="2">The sequence shown here is derived from an EMBL/GenBank/DDBJ whole genome shotgun (WGS) entry which is preliminary data.</text>
</comment>
<evidence type="ECO:0000313" key="2">
    <source>
        <dbReference type="EMBL" id="KAK7485880.1"/>
    </source>
</evidence>
<dbReference type="Proteomes" id="UP001519460">
    <property type="component" value="Unassembled WGS sequence"/>
</dbReference>
<gene>
    <name evidence="2" type="ORF">BaRGS_00022875</name>
</gene>
<feature type="compositionally biased region" description="Polar residues" evidence="1">
    <location>
        <begin position="55"/>
        <end position="71"/>
    </location>
</feature>
<feature type="non-terminal residue" evidence="2">
    <location>
        <position position="71"/>
    </location>
</feature>
<reference evidence="2 3" key="1">
    <citation type="journal article" date="2023" name="Sci. Data">
        <title>Genome assembly of the Korean intertidal mud-creeper Batillaria attramentaria.</title>
        <authorList>
            <person name="Patra A.K."/>
            <person name="Ho P.T."/>
            <person name="Jun S."/>
            <person name="Lee S.J."/>
            <person name="Kim Y."/>
            <person name="Won Y.J."/>
        </authorList>
    </citation>
    <scope>NUCLEOTIDE SEQUENCE [LARGE SCALE GENOMIC DNA]</scope>
    <source>
        <strain evidence="2">Wonlab-2016</strain>
    </source>
</reference>
<name>A0ABD0KFG8_9CAEN</name>
<accession>A0ABD0KFG8</accession>
<protein>
    <submittedName>
        <fullName evidence="2">Uncharacterized protein</fullName>
    </submittedName>
</protein>
<sequence>MGLRWMFTLNSPCSLECSTFVCELFDVCEDTATSPPRTQGKQLLELLEKNKESGNSRYEIQINSQSHRPRV</sequence>
<evidence type="ECO:0000256" key="1">
    <source>
        <dbReference type="SAM" id="MobiDB-lite"/>
    </source>
</evidence>
<organism evidence="2 3">
    <name type="scientific">Batillaria attramentaria</name>
    <dbReference type="NCBI Taxonomy" id="370345"/>
    <lineage>
        <taxon>Eukaryota</taxon>
        <taxon>Metazoa</taxon>
        <taxon>Spiralia</taxon>
        <taxon>Lophotrochozoa</taxon>
        <taxon>Mollusca</taxon>
        <taxon>Gastropoda</taxon>
        <taxon>Caenogastropoda</taxon>
        <taxon>Sorbeoconcha</taxon>
        <taxon>Cerithioidea</taxon>
        <taxon>Batillariidae</taxon>
        <taxon>Batillaria</taxon>
    </lineage>
</organism>